<sequence>MPDDLGIDALLAGCRGDPLQRTTGGPALGKHIARALDLLGDVREVEVDGECPGEPGCGRQIDEREPCGGLGRVRADLMAYFFDEGEEVIALAAGEGLAEERAELANLAAKARIEAI</sequence>
<protein>
    <submittedName>
        <fullName evidence="1">Unannotated protein</fullName>
    </submittedName>
</protein>
<gene>
    <name evidence="1" type="ORF">UFOPK2786_00460</name>
</gene>
<evidence type="ECO:0000313" key="1">
    <source>
        <dbReference type="EMBL" id="CAB4735457.1"/>
    </source>
</evidence>
<reference evidence="1" key="1">
    <citation type="submission" date="2020-05" db="EMBL/GenBank/DDBJ databases">
        <authorList>
            <person name="Chiriac C."/>
            <person name="Salcher M."/>
            <person name="Ghai R."/>
            <person name="Kavagutti S V."/>
        </authorList>
    </citation>
    <scope>NUCLEOTIDE SEQUENCE</scope>
</reference>
<organism evidence="1">
    <name type="scientific">freshwater metagenome</name>
    <dbReference type="NCBI Taxonomy" id="449393"/>
    <lineage>
        <taxon>unclassified sequences</taxon>
        <taxon>metagenomes</taxon>
        <taxon>ecological metagenomes</taxon>
    </lineage>
</organism>
<proteinExistence type="predicted"/>
<dbReference type="AlphaFoldDB" id="A0A6J6SLG0"/>
<name>A0A6J6SLG0_9ZZZZ</name>
<accession>A0A6J6SLG0</accession>
<dbReference type="EMBL" id="CAEZYW010000048">
    <property type="protein sequence ID" value="CAB4735457.1"/>
    <property type="molecule type" value="Genomic_DNA"/>
</dbReference>